<dbReference type="EMBL" id="JAURUE010000002">
    <property type="protein sequence ID" value="MDP9615660.1"/>
    <property type="molecule type" value="Genomic_DNA"/>
</dbReference>
<dbReference type="PANTHER" id="PTHR34310:SF9">
    <property type="entry name" value="BLR5716 PROTEIN"/>
    <property type="match status" value="1"/>
</dbReference>
<feature type="domain" description="DUF427" evidence="1">
    <location>
        <begin position="149"/>
        <end position="241"/>
    </location>
</feature>
<dbReference type="PANTHER" id="PTHR34310">
    <property type="entry name" value="DUF427 DOMAIN PROTEIN (AFU_ORTHOLOGUE AFUA_3G02220)"/>
    <property type="match status" value="1"/>
</dbReference>
<gene>
    <name evidence="2" type="ORF">JOF35_007998</name>
</gene>
<dbReference type="InterPro" id="IPR038694">
    <property type="entry name" value="DUF427_sf"/>
</dbReference>
<evidence type="ECO:0000313" key="2">
    <source>
        <dbReference type="EMBL" id="MDP9615660.1"/>
    </source>
</evidence>
<evidence type="ECO:0000259" key="1">
    <source>
        <dbReference type="Pfam" id="PF04248"/>
    </source>
</evidence>
<protein>
    <submittedName>
        <fullName evidence="2">Uncharacterized protein (DUF427 family)</fullName>
    </submittedName>
</protein>
<reference evidence="2 3" key="1">
    <citation type="submission" date="2023-07" db="EMBL/GenBank/DDBJ databases">
        <title>Sequencing the genomes of 1000 actinobacteria strains.</title>
        <authorList>
            <person name="Klenk H.-P."/>
        </authorList>
    </citation>
    <scope>NUCLEOTIDE SEQUENCE [LARGE SCALE GENOMIC DNA]</scope>
    <source>
        <strain evidence="2 3">DSM 41600</strain>
    </source>
</reference>
<dbReference type="Pfam" id="PF04248">
    <property type="entry name" value="NTP_transf_9"/>
    <property type="match status" value="1"/>
</dbReference>
<evidence type="ECO:0000313" key="3">
    <source>
        <dbReference type="Proteomes" id="UP001234880"/>
    </source>
</evidence>
<dbReference type="Proteomes" id="UP001234880">
    <property type="component" value="Unassembled WGS sequence"/>
</dbReference>
<dbReference type="InterPro" id="IPR007361">
    <property type="entry name" value="DUF427"/>
</dbReference>
<dbReference type="RefSeq" id="WP_066028759.1">
    <property type="nucleotide sequence ID" value="NZ_JAURUE010000002.1"/>
</dbReference>
<keyword evidence="3" id="KW-1185">Reference proteome</keyword>
<comment type="caution">
    <text evidence="2">The sequence shown here is derived from an EMBL/GenBank/DDBJ whole genome shotgun (WGS) entry which is preliminary data.</text>
</comment>
<proteinExistence type="predicted"/>
<name>A0ABT9L4P0_9ACTN</name>
<organism evidence="2 3">
    <name type="scientific">Streptomyces demainii</name>
    <dbReference type="NCBI Taxonomy" id="588122"/>
    <lineage>
        <taxon>Bacteria</taxon>
        <taxon>Bacillati</taxon>
        <taxon>Actinomycetota</taxon>
        <taxon>Actinomycetes</taxon>
        <taxon>Kitasatosporales</taxon>
        <taxon>Streptomycetaceae</taxon>
        <taxon>Streptomyces</taxon>
    </lineage>
</organism>
<accession>A0ABT9L4P0</accession>
<dbReference type="Gene3D" id="2.170.150.40">
    <property type="entry name" value="Domain of unknown function (DUF427)"/>
    <property type="match status" value="2"/>
</dbReference>
<sequence>MTDRRPHPPEHPAMIVPVGHVEPVARRIRGYVAGHPVFDTVRARYVWLWPGYPHYCVPSEDIVEGALADEGRSLALRVGGARRQTLRMGSLTRPGAAWEWAGDAPSGIVGHVTFRWEAIDAWFEEDEQVFVHPRNPYTRVDALRSGRGVRVMLDGTVLADAPYSVMVLETGLPTRYYLDRSYLDWTRMRRTGTVTSCPYKGRTSDYWAVRTDRATYPDIAWSYDVPAREVTPIAGLVAFHNERVDLCLDGQPLPRPAPVSRAIWEREHR</sequence>